<dbReference type="InterPro" id="IPR044561">
    <property type="entry name" value="ACT_ThrD-II-like"/>
</dbReference>
<comment type="cofactor">
    <cofactor evidence="1">
        <name>pyridoxal 5'-phosphate</name>
        <dbReference type="ChEBI" id="CHEBI:597326"/>
    </cofactor>
</comment>
<feature type="domain" description="ACT" evidence="6">
    <location>
        <begin position="328"/>
        <end position="403"/>
    </location>
</feature>
<dbReference type="InterPro" id="IPR036052">
    <property type="entry name" value="TrpB-like_PALP_sf"/>
</dbReference>
<dbReference type="Pfam" id="PF00291">
    <property type="entry name" value="PALP"/>
    <property type="match status" value="1"/>
</dbReference>
<dbReference type="CDD" id="cd01562">
    <property type="entry name" value="Thr-dehyd"/>
    <property type="match status" value="1"/>
</dbReference>
<dbReference type="RefSeq" id="WP_248359489.1">
    <property type="nucleotide sequence ID" value="NZ_AP025591.1"/>
</dbReference>
<dbReference type="EMBL" id="AP025591">
    <property type="protein sequence ID" value="BDG02155.1"/>
    <property type="molecule type" value="Genomic_DNA"/>
</dbReference>
<dbReference type="Gene3D" id="3.30.70.260">
    <property type="match status" value="1"/>
</dbReference>
<keyword evidence="8" id="KW-1185">Reference proteome</keyword>
<evidence type="ECO:0000313" key="7">
    <source>
        <dbReference type="EMBL" id="BDG02155.1"/>
    </source>
</evidence>
<dbReference type="CDD" id="cd04886">
    <property type="entry name" value="ACT_ThrD-II-like"/>
    <property type="match status" value="1"/>
</dbReference>
<proteinExistence type="inferred from homology"/>
<dbReference type="PROSITE" id="PS51671">
    <property type="entry name" value="ACT"/>
    <property type="match status" value="1"/>
</dbReference>
<keyword evidence="4" id="KW-0456">Lyase</keyword>
<comment type="similarity">
    <text evidence="2">Belongs to the serine/threonine dehydratase family.</text>
</comment>
<dbReference type="InterPro" id="IPR001926">
    <property type="entry name" value="TrpB-like_PALP"/>
</dbReference>
<evidence type="ECO:0000256" key="4">
    <source>
        <dbReference type="ARBA" id="ARBA00023239"/>
    </source>
</evidence>
<dbReference type="NCBIfam" id="NF005600">
    <property type="entry name" value="PRK07334.1"/>
    <property type="match status" value="1"/>
</dbReference>
<dbReference type="InterPro" id="IPR050147">
    <property type="entry name" value="Ser/Thr_Dehydratase"/>
</dbReference>
<dbReference type="Gene3D" id="3.40.50.1100">
    <property type="match status" value="2"/>
</dbReference>
<gene>
    <name evidence="7" type="ORF">AMOR_11510</name>
</gene>
<evidence type="ECO:0000256" key="2">
    <source>
        <dbReference type="ARBA" id="ARBA00010869"/>
    </source>
</evidence>
<dbReference type="Proteomes" id="UP001162891">
    <property type="component" value="Chromosome"/>
</dbReference>
<dbReference type="InterPro" id="IPR005789">
    <property type="entry name" value="Thr_deHydtase_catblc"/>
</dbReference>
<evidence type="ECO:0000256" key="3">
    <source>
        <dbReference type="ARBA" id="ARBA00022898"/>
    </source>
</evidence>
<accession>A0ABM7WRQ5</accession>
<organism evidence="7 8">
    <name type="scientific">Anaeromyxobacter oryzae</name>
    <dbReference type="NCBI Taxonomy" id="2918170"/>
    <lineage>
        <taxon>Bacteria</taxon>
        <taxon>Pseudomonadati</taxon>
        <taxon>Myxococcota</taxon>
        <taxon>Myxococcia</taxon>
        <taxon>Myxococcales</taxon>
        <taxon>Cystobacterineae</taxon>
        <taxon>Anaeromyxobacteraceae</taxon>
        <taxon>Anaeromyxobacter</taxon>
    </lineage>
</organism>
<sequence>MVTLPDVQAALGRIRDRIYLSPCARSETFSKLTGTSAYLKLENLQMTGAFKERGALNKLLLLAPEERSRGLIAASAGNHAQGVAYHAGRLGVSATIVMPETTPIMKVANTRAHGARIVLHGSSYDEAYAEARRLEQVEGLTFVHPFDDPAIIAGQGTIGLEILEQVPDVDAIVVPIGGGGLVSGIAAAAKALRPSVKVVGVEAEVLPCMLAAIEAGKPVTLEPATTVADGIAVKRAGDLTFEHVRALVDEIVTVSEEEIASAILYLLEREKTVAEGAGAVGVAALMQRRIRGLEGKRVVAIVSGGNIDVNLVARIIERGLVKDGRLVRVSVALMDKPGQLAKVSGIIAHHRANVIEVHHTRAFATRFGDTTLQLTLETRGHEHVDEILKALRERGYQVQQLGI</sequence>
<name>A0ABM7WRQ5_9BACT</name>
<reference evidence="8" key="1">
    <citation type="journal article" date="2022" name="Int. J. Syst. Evol. Microbiol.">
        <title>Anaeromyxobacter oryzae sp. nov., Anaeromyxobacter diazotrophicus sp. nov. and Anaeromyxobacter paludicola sp. nov., isolated from paddy soils.</title>
        <authorList>
            <person name="Itoh H."/>
            <person name="Xu Z."/>
            <person name="Mise K."/>
            <person name="Masuda Y."/>
            <person name="Ushijima N."/>
            <person name="Hayakawa C."/>
            <person name="Shiratori Y."/>
            <person name="Senoo K."/>
        </authorList>
    </citation>
    <scope>NUCLEOTIDE SEQUENCE [LARGE SCALE GENOMIC DNA]</scope>
    <source>
        <strain evidence="8">Red232</strain>
    </source>
</reference>
<evidence type="ECO:0000256" key="1">
    <source>
        <dbReference type="ARBA" id="ARBA00001933"/>
    </source>
</evidence>
<dbReference type="NCBIfam" id="TIGR01127">
    <property type="entry name" value="ilvA_1Cterm"/>
    <property type="match status" value="1"/>
</dbReference>
<dbReference type="InterPro" id="IPR002912">
    <property type="entry name" value="ACT_dom"/>
</dbReference>
<dbReference type="PANTHER" id="PTHR48078:SF6">
    <property type="entry name" value="L-THREONINE DEHYDRATASE CATABOLIC TDCB"/>
    <property type="match status" value="1"/>
</dbReference>
<comment type="catalytic activity">
    <reaction evidence="5">
        <text>L-serine = pyruvate + NH4(+)</text>
        <dbReference type="Rhea" id="RHEA:19169"/>
        <dbReference type="ChEBI" id="CHEBI:15361"/>
        <dbReference type="ChEBI" id="CHEBI:28938"/>
        <dbReference type="ChEBI" id="CHEBI:33384"/>
        <dbReference type="EC" id="4.3.1.17"/>
    </reaction>
</comment>
<evidence type="ECO:0000313" key="8">
    <source>
        <dbReference type="Proteomes" id="UP001162891"/>
    </source>
</evidence>
<protein>
    <submittedName>
        <fullName evidence="7">Threonine dehydratase</fullName>
    </submittedName>
</protein>
<keyword evidence="3" id="KW-0663">Pyridoxal phosphate</keyword>
<evidence type="ECO:0000256" key="5">
    <source>
        <dbReference type="ARBA" id="ARBA00049406"/>
    </source>
</evidence>
<dbReference type="Pfam" id="PF01842">
    <property type="entry name" value="ACT"/>
    <property type="match status" value="1"/>
</dbReference>
<evidence type="ECO:0000259" key="6">
    <source>
        <dbReference type="PROSITE" id="PS51671"/>
    </source>
</evidence>
<dbReference type="PANTHER" id="PTHR48078">
    <property type="entry name" value="THREONINE DEHYDRATASE, MITOCHONDRIAL-RELATED"/>
    <property type="match status" value="1"/>
</dbReference>
<dbReference type="SUPFAM" id="SSF53686">
    <property type="entry name" value="Tryptophan synthase beta subunit-like PLP-dependent enzymes"/>
    <property type="match status" value="1"/>
</dbReference>